<keyword evidence="3" id="KW-1185">Reference proteome</keyword>
<accession>A0A8S1M0W6</accession>
<comment type="caution">
    <text evidence="2">The sequence shown here is derived from an EMBL/GenBank/DDBJ whole genome shotgun (WGS) entry which is preliminary data.</text>
</comment>
<name>A0A8S1M0W6_9CILI</name>
<gene>
    <name evidence="2" type="ORF">PSON_ATCC_30995.1.T0270054</name>
</gene>
<dbReference type="EMBL" id="CAJJDN010000027">
    <property type="protein sequence ID" value="CAD8070556.1"/>
    <property type="molecule type" value="Genomic_DNA"/>
</dbReference>
<dbReference type="Proteomes" id="UP000692954">
    <property type="component" value="Unassembled WGS sequence"/>
</dbReference>
<organism evidence="2 3">
    <name type="scientific">Paramecium sonneborni</name>
    <dbReference type="NCBI Taxonomy" id="65129"/>
    <lineage>
        <taxon>Eukaryota</taxon>
        <taxon>Sar</taxon>
        <taxon>Alveolata</taxon>
        <taxon>Ciliophora</taxon>
        <taxon>Intramacronucleata</taxon>
        <taxon>Oligohymenophorea</taxon>
        <taxon>Peniculida</taxon>
        <taxon>Parameciidae</taxon>
        <taxon>Paramecium</taxon>
    </lineage>
</organism>
<dbReference type="OrthoDB" id="283235at2759"/>
<evidence type="ECO:0000313" key="3">
    <source>
        <dbReference type="Proteomes" id="UP000692954"/>
    </source>
</evidence>
<reference evidence="2" key="1">
    <citation type="submission" date="2021-01" db="EMBL/GenBank/DDBJ databases">
        <authorList>
            <consortium name="Genoscope - CEA"/>
            <person name="William W."/>
        </authorList>
    </citation>
    <scope>NUCLEOTIDE SEQUENCE</scope>
</reference>
<protein>
    <submittedName>
        <fullName evidence="2">Uncharacterized protein</fullName>
    </submittedName>
</protein>
<feature type="region of interest" description="Disordered" evidence="1">
    <location>
        <begin position="1"/>
        <end position="32"/>
    </location>
</feature>
<sequence>MSKIVKQRVSMHDESTSLSIQSKNVSKKKKQNHKQKAIKELICIVSVPKSLKERVYIKSDVELKLALNYIPEHCLGNLKETPCTYNHRVSRTDQLDDVYFYTLELLDEPNYSFEQIVNLLSKLEDPCAQIAIELVHQRFNILNEYTQHYYISNEELLQVEQIAQDYPYHCIIQKVNKDNSSLSQRIVNEQFYTLMGVTRDMVSHHLHETKTLPSIFDIGTSLQLWCDITFSSLSGVQYFDQYINTYEGAQYKCRIEQKQMFKRTQVNPNQIVFIEFRIFKLEEPLKSQLFNPQRLYQNQIDYFNKKNTEEEYQQFLKSMNYKHSPQYKHSQPCGYKQLPWI</sequence>
<dbReference type="AlphaFoldDB" id="A0A8S1M0W6"/>
<evidence type="ECO:0000256" key="1">
    <source>
        <dbReference type="SAM" id="MobiDB-lite"/>
    </source>
</evidence>
<evidence type="ECO:0000313" key="2">
    <source>
        <dbReference type="EMBL" id="CAD8070556.1"/>
    </source>
</evidence>
<proteinExistence type="predicted"/>